<feature type="domain" description="PWWP" evidence="2">
    <location>
        <begin position="161"/>
        <end position="222"/>
    </location>
</feature>
<name>A0A1D1YAU5_9ARAE</name>
<evidence type="ECO:0000259" key="2">
    <source>
        <dbReference type="PROSITE" id="PS50812"/>
    </source>
</evidence>
<dbReference type="InterPro" id="IPR000313">
    <property type="entry name" value="PWWP_dom"/>
</dbReference>
<gene>
    <name evidence="3" type="primary">WHSC1L1</name>
    <name evidence="3" type="ORF">g.32902</name>
</gene>
<evidence type="ECO:0000313" key="3">
    <source>
        <dbReference type="EMBL" id="JAT51757.1"/>
    </source>
</evidence>
<proteinExistence type="predicted"/>
<dbReference type="InterPro" id="IPR052657">
    <property type="entry name" value="PDP_family_Arabidopsis"/>
</dbReference>
<reference evidence="3" key="1">
    <citation type="submission" date="2015-07" db="EMBL/GenBank/DDBJ databases">
        <title>Transcriptome Assembly of Anthurium amnicola.</title>
        <authorList>
            <person name="Suzuki J."/>
        </authorList>
    </citation>
    <scope>NUCLEOTIDE SEQUENCE</scope>
</reference>
<feature type="region of interest" description="Disordered" evidence="1">
    <location>
        <begin position="100"/>
        <end position="124"/>
    </location>
</feature>
<dbReference type="PANTHER" id="PTHR10688:SF14">
    <property type="entry name" value="PWWP DOMAIN-CONTAINING PROTEIN"/>
    <property type="match status" value="1"/>
</dbReference>
<feature type="non-terminal residue" evidence="3">
    <location>
        <position position="1"/>
    </location>
</feature>
<organism evidence="3">
    <name type="scientific">Anthurium amnicola</name>
    <dbReference type="NCBI Taxonomy" id="1678845"/>
    <lineage>
        <taxon>Eukaryota</taxon>
        <taxon>Viridiplantae</taxon>
        <taxon>Streptophyta</taxon>
        <taxon>Embryophyta</taxon>
        <taxon>Tracheophyta</taxon>
        <taxon>Spermatophyta</taxon>
        <taxon>Magnoliopsida</taxon>
        <taxon>Liliopsida</taxon>
        <taxon>Araceae</taxon>
        <taxon>Pothoideae</taxon>
        <taxon>Potheae</taxon>
        <taxon>Anthurium</taxon>
    </lineage>
</organism>
<dbReference type="Gene3D" id="2.30.30.140">
    <property type="match status" value="1"/>
</dbReference>
<dbReference type="SUPFAM" id="SSF63748">
    <property type="entry name" value="Tudor/PWWP/MBT"/>
    <property type="match status" value="1"/>
</dbReference>
<dbReference type="GO" id="GO:0032259">
    <property type="term" value="P:methylation"/>
    <property type="evidence" value="ECO:0007669"/>
    <property type="project" value="UniProtKB-KW"/>
</dbReference>
<dbReference type="AlphaFoldDB" id="A0A1D1YAU5"/>
<feature type="compositionally biased region" description="Polar residues" evidence="1">
    <location>
        <begin position="109"/>
        <end position="124"/>
    </location>
</feature>
<sequence length="332" mass="37075">SLARARAPSETLPSLWLLLLRLPRTSMNRRCLSLQPFHIPTSCRQPRSQGCRPRPLRGHEDGCLGTASTSYFVIDTPVSTQAEEDLFAVKCSSLSDAGLEEQPVETESAAKNSPSATSNSGCSGQHSRGCLLSNLIAEPLSPTPNKPMLKVTRSLGSLIAPGSVVWAKTAYHEWWPAEVVDRRAALENGNNPSEEGLVLIQLYGIYEYAWVDPVNNLSQFDHCYEERSKDTSKAFQDALNQAIRRKESTSSSEQLSDEKSDKWSMLSSCRTNDDPIHEGKCKRKRKAKVHFDDITFPENSVRRMRRMKIMRSLGLTAPVGSPFSRPQVRRRS</sequence>
<protein>
    <submittedName>
        <fullName evidence="3">Histone-lysine N-methyltransferase NSD3</fullName>
    </submittedName>
</protein>
<feature type="region of interest" description="Disordered" evidence="1">
    <location>
        <begin position="245"/>
        <end position="267"/>
    </location>
</feature>
<dbReference type="GO" id="GO:0008168">
    <property type="term" value="F:methyltransferase activity"/>
    <property type="evidence" value="ECO:0007669"/>
    <property type="project" value="UniProtKB-KW"/>
</dbReference>
<dbReference type="CDD" id="cd05162">
    <property type="entry name" value="PWWP"/>
    <property type="match status" value="1"/>
</dbReference>
<dbReference type="PROSITE" id="PS50812">
    <property type="entry name" value="PWWP"/>
    <property type="match status" value="1"/>
</dbReference>
<dbReference type="PANTHER" id="PTHR10688">
    <property type="entry name" value="PWWP DOMAIN-CONTAINING PROTEIN"/>
    <property type="match status" value="1"/>
</dbReference>
<accession>A0A1D1YAU5</accession>
<dbReference type="EMBL" id="GDJX01016179">
    <property type="protein sequence ID" value="JAT51757.1"/>
    <property type="molecule type" value="Transcribed_RNA"/>
</dbReference>
<keyword evidence="3" id="KW-0489">Methyltransferase</keyword>
<dbReference type="Pfam" id="PF00855">
    <property type="entry name" value="PWWP"/>
    <property type="match status" value="1"/>
</dbReference>
<evidence type="ECO:0000256" key="1">
    <source>
        <dbReference type="SAM" id="MobiDB-lite"/>
    </source>
</evidence>
<keyword evidence="3" id="KW-0808">Transferase</keyword>